<evidence type="ECO:0000256" key="2">
    <source>
        <dbReference type="ARBA" id="ARBA00022803"/>
    </source>
</evidence>
<evidence type="ECO:0000313" key="4">
    <source>
        <dbReference type="EMBL" id="CAK60700.1"/>
    </source>
</evidence>
<proteinExistence type="predicted"/>
<dbReference type="Pfam" id="PF00515">
    <property type="entry name" value="TPR_1"/>
    <property type="match status" value="3"/>
</dbReference>
<dbReference type="STRING" id="5888.A0BQ83"/>
<dbReference type="PROSITE" id="PS50293">
    <property type="entry name" value="TPR_REGION"/>
    <property type="match status" value="1"/>
</dbReference>
<dbReference type="Gene3D" id="1.25.40.10">
    <property type="entry name" value="Tetratricopeptide repeat domain"/>
    <property type="match status" value="2"/>
</dbReference>
<dbReference type="InterPro" id="IPR011990">
    <property type="entry name" value="TPR-like_helical_dom_sf"/>
</dbReference>
<dbReference type="AlphaFoldDB" id="A0BQ83"/>
<accession>A0BQ83</accession>
<dbReference type="KEGG" id="ptm:GSPATT00030929001"/>
<name>A0BQ83_PARTE</name>
<reference evidence="4 5" key="1">
    <citation type="journal article" date="2006" name="Nature">
        <title>Global trends of whole-genome duplications revealed by the ciliate Paramecium tetraurelia.</title>
        <authorList>
            <consortium name="Genoscope"/>
            <person name="Aury J.-M."/>
            <person name="Jaillon O."/>
            <person name="Duret L."/>
            <person name="Noel B."/>
            <person name="Jubin C."/>
            <person name="Porcel B.M."/>
            <person name="Segurens B."/>
            <person name="Daubin V."/>
            <person name="Anthouard V."/>
            <person name="Aiach N."/>
            <person name="Arnaiz O."/>
            <person name="Billaut A."/>
            <person name="Beisson J."/>
            <person name="Blanc I."/>
            <person name="Bouhouche K."/>
            <person name="Camara F."/>
            <person name="Duharcourt S."/>
            <person name="Guigo R."/>
            <person name="Gogendeau D."/>
            <person name="Katinka M."/>
            <person name="Keller A.-M."/>
            <person name="Kissmehl R."/>
            <person name="Klotz C."/>
            <person name="Koll F."/>
            <person name="Le Moue A."/>
            <person name="Lepere C."/>
            <person name="Malinsky S."/>
            <person name="Nowacki M."/>
            <person name="Nowak J.K."/>
            <person name="Plattner H."/>
            <person name="Poulain J."/>
            <person name="Ruiz F."/>
            <person name="Serrano V."/>
            <person name="Zagulski M."/>
            <person name="Dessen P."/>
            <person name="Betermier M."/>
            <person name="Weissenbach J."/>
            <person name="Scarpelli C."/>
            <person name="Schachter V."/>
            <person name="Sperling L."/>
            <person name="Meyer E."/>
            <person name="Cohen J."/>
            <person name="Wincker P."/>
        </authorList>
    </citation>
    <scope>NUCLEOTIDE SEQUENCE [LARGE SCALE GENOMIC DNA]</scope>
    <source>
        <strain evidence="4 5">Stock d4-2</strain>
    </source>
</reference>
<keyword evidence="2 3" id="KW-0802">TPR repeat</keyword>
<dbReference type="SUPFAM" id="SSF48452">
    <property type="entry name" value="TPR-like"/>
    <property type="match status" value="1"/>
</dbReference>
<evidence type="ECO:0000256" key="1">
    <source>
        <dbReference type="ARBA" id="ARBA00022737"/>
    </source>
</evidence>
<dbReference type="HOGENOM" id="CLU_1773008_0_0_1"/>
<keyword evidence="1" id="KW-0677">Repeat</keyword>
<dbReference type="PROSITE" id="PS50005">
    <property type="entry name" value="TPR"/>
    <property type="match status" value="2"/>
</dbReference>
<dbReference type="InterPro" id="IPR019734">
    <property type="entry name" value="TPR_rpt"/>
</dbReference>
<evidence type="ECO:0000313" key="5">
    <source>
        <dbReference type="Proteomes" id="UP000000600"/>
    </source>
</evidence>
<dbReference type="InParanoid" id="A0BQ83"/>
<dbReference type="PANTHER" id="PTHR44943">
    <property type="entry name" value="CELLULOSE SYNTHASE OPERON PROTEIN C"/>
    <property type="match status" value="1"/>
</dbReference>
<dbReference type="RefSeq" id="XP_001428098.1">
    <property type="nucleotide sequence ID" value="XM_001428061.2"/>
</dbReference>
<feature type="repeat" description="TPR" evidence="3">
    <location>
        <begin position="2"/>
        <end position="35"/>
    </location>
</feature>
<protein>
    <submittedName>
        <fullName evidence="4">Uncharacterized protein</fullName>
    </submittedName>
</protein>
<sequence length="147" mass="16932">YVLHFYCLGAALKNQNKYTEAIECYEQAISIIPSNDSAWNNKGSILNDLNKYLEALECYDKAISINPKCDIAWSNKGFALHNLKKYQDAVDCYDKALSICINPLRLKRKADSLFELQQKEEAKKLYQDALNKGSNERDYIQRQLAKL</sequence>
<dbReference type="Proteomes" id="UP000000600">
    <property type="component" value="Unassembled WGS sequence"/>
</dbReference>
<feature type="non-terminal residue" evidence="4">
    <location>
        <position position="1"/>
    </location>
</feature>
<dbReference type="SMART" id="SM00028">
    <property type="entry name" value="TPR"/>
    <property type="match status" value="3"/>
</dbReference>
<dbReference type="InterPro" id="IPR051685">
    <property type="entry name" value="Ycf3/AcsC/BcsC/TPR_MFPF"/>
</dbReference>
<organism evidence="4 5">
    <name type="scientific">Paramecium tetraurelia</name>
    <dbReference type="NCBI Taxonomy" id="5888"/>
    <lineage>
        <taxon>Eukaryota</taxon>
        <taxon>Sar</taxon>
        <taxon>Alveolata</taxon>
        <taxon>Ciliophora</taxon>
        <taxon>Intramacronucleata</taxon>
        <taxon>Oligohymenophorea</taxon>
        <taxon>Peniculida</taxon>
        <taxon>Parameciidae</taxon>
        <taxon>Paramecium</taxon>
    </lineage>
</organism>
<evidence type="ECO:0000256" key="3">
    <source>
        <dbReference type="PROSITE-ProRule" id="PRU00339"/>
    </source>
</evidence>
<dbReference type="OMA" id="VAIQPEY"/>
<feature type="repeat" description="TPR" evidence="3">
    <location>
        <begin position="36"/>
        <end position="69"/>
    </location>
</feature>
<dbReference type="Pfam" id="PF13174">
    <property type="entry name" value="TPR_6"/>
    <property type="match status" value="1"/>
</dbReference>
<dbReference type="PANTHER" id="PTHR44943:SF4">
    <property type="entry name" value="TPR REPEAT-CONTAINING PROTEIN MJ0798"/>
    <property type="match status" value="1"/>
</dbReference>
<dbReference type="EMBL" id="CT868009">
    <property type="protein sequence ID" value="CAK60700.1"/>
    <property type="molecule type" value="Genomic_DNA"/>
</dbReference>
<dbReference type="OrthoDB" id="310386at2759"/>
<gene>
    <name evidence="4" type="ORF">GSPATT00030929001</name>
</gene>
<dbReference type="GeneID" id="5013900"/>
<keyword evidence="5" id="KW-1185">Reference proteome</keyword>